<dbReference type="OrthoDB" id="5341873at2759"/>
<evidence type="ECO:0000313" key="3">
    <source>
        <dbReference type="Proteomes" id="UP000050424"/>
    </source>
</evidence>
<feature type="compositionally biased region" description="Polar residues" evidence="1">
    <location>
        <begin position="18"/>
        <end position="31"/>
    </location>
</feature>
<feature type="region of interest" description="Disordered" evidence="1">
    <location>
        <begin position="1"/>
        <end position="31"/>
    </location>
</feature>
<sequence>MPTALDNMMKSKVRPQTVKDQQSEDSAFQQHELTRPVKNMVWAFGLVVAAATAKVIWGDEMFPPEKDPKGDPKTWTREEMRRWLAAVGYFPAGSEGWIANLGGQRNLFPQDTDTKDDLLERVLANMRQKKP</sequence>
<reference evidence="2 3" key="1">
    <citation type="submission" date="2015-09" db="EMBL/GenBank/DDBJ databases">
        <title>Draft genome of a European isolate of the apple canker pathogen Neonectria ditissima.</title>
        <authorList>
            <person name="Gomez-Cortecero A."/>
            <person name="Harrison R.J."/>
            <person name="Armitage A.D."/>
        </authorList>
    </citation>
    <scope>NUCLEOTIDE SEQUENCE [LARGE SCALE GENOMIC DNA]</scope>
    <source>
        <strain evidence="2 3">R09/05</strain>
    </source>
</reference>
<proteinExistence type="predicted"/>
<accession>A0A0P7AWD1</accession>
<dbReference type="EMBL" id="LKCW01000123">
    <property type="protein sequence ID" value="KPM38834.1"/>
    <property type="molecule type" value="Genomic_DNA"/>
</dbReference>
<evidence type="ECO:0000256" key="1">
    <source>
        <dbReference type="SAM" id="MobiDB-lite"/>
    </source>
</evidence>
<dbReference type="Proteomes" id="UP000050424">
    <property type="component" value="Unassembled WGS sequence"/>
</dbReference>
<evidence type="ECO:0000313" key="2">
    <source>
        <dbReference type="EMBL" id="KPM38834.1"/>
    </source>
</evidence>
<comment type="caution">
    <text evidence="2">The sequence shown here is derived from an EMBL/GenBank/DDBJ whole genome shotgun (WGS) entry which is preliminary data.</text>
</comment>
<keyword evidence="3" id="KW-1185">Reference proteome</keyword>
<protein>
    <recommendedName>
        <fullName evidence="4">STE24 endopeptidase</fullName>
    </recommendedName>
</protein>
<name>A0A0P7AWD1_9HYPO</name>
<gene>
    <name evidence="2" type="ORF">AK830_g7740</name>
</gene>
<organism evidence="2 3">
    <name type="scientific">Neonectria ditissima</name>
    <dbReference type="NCBI Taxonomy" id="78410"/>
    <lineage>
        <taxon>Eukaryota</taxon>
        <taxon>Fungi</taxon>
        <taxon>Dikarya</taxon>
        <taxon>Ascomycota</taxon>
        <taxon>Pezizomycotina</taxon>
        <taxon>Sordariomycetes</taxon>
        <taxon>Hypocreomycetidae</taxon>
        <taxon>Hypocreales</taxon>
        <taxon>Nectriaceae</taxon>
        <taxon>Neonectria</taxon>
    </lineage>
</organism>
<evidence type="ECO:0008006" key="4">
    <source>
        <dbReference type="Google" id="ProtNLM"/>
    </source>
</evidence>
<dbReference type="AlphaFoldDB" id="A0A0P7AWD1"/>